<protein>
    <submittedName>
        <fullName evidence="2">Uncharacterized protein</fullName>
    </submittedName>
</protein>
<dbReference type="RefSeq" id="WP_052266942.1">
    <property type="nucleotide sequence ID" value="NZ_CP010310.2"/>
</dbReference>
<gene>
    <name evidence="2" type="ORF">NCTC13159_02140</name>
    <name evidence="1" type="ORF">RO07_25160</name>
</gene>
<reference evidence="1" key="2">
    <citation type="submission" date="2016-11" db="EMBL/GenBank/DDBJ databases">
        <title>Complete Genome Sequencing of Pandoraea pulmonicola DSM 16583.</title>
        <authorList>
            <person name="Chan K.-G."/>
        </authorList>
    </citation>
    <scope>NUCLEOTIDE SEQUENCE</scope>
    <source>
        <strain evidence="1">DSM 16583</strain>
    </source>
</reference>
<organism evidence="2 4">
    <name type="scientific">Pandoraea pulmonicola</name>
    <dbReference type="NCBI Taxonomy" id="93221"/>
    <lineage>
        <taxon>Bacteria</taxon>
        <taxon>Pseudomonadati</taxon>
        <taxon>Pseudomonadota</taxon>
        <taxon>Betaproteobacteria</taxon>
        <taxon>Burkholderiales</taxon>
        <taxon>Burkholderiaceae</taxon>
        <taxon>Pandoraea</taxon>
    </lineage>
</organism>
<dbReference type="EMBL" id="CP010310">
    <property type="protein sequence ID" value="APD13298.1"/>
    <property type="molecule type" value="Genomic_DNA"/>
</dbReference>
<evidence type="ECO:0000313" key="2">
    <source>
        <dbReference type="EMBL" id="SUA90656.1"/>
    </source>
</evidence>
<reference evidence="2 4" key="3">
    <citation type="submission" date="2018-06" db="EMBL/GenBank/DDBJ databases">
        <authorList>
            <consortium name="Pathogen Informatics"/>
            <person name="Doyle S."/>
        </authorList>
    </citation>
    <scope>NUCLEOTIDE SEQUENCE [LARGE SCALE GENOMIC DNA]</scope>
    <source>
        <strain evidence="2 4">NCTC13159</strain>
    </source>
</reference>
<accession>A0AAJ4ZCC4</accession>
<evidence type="ECO:0000313" key="3">
    <source>
        <dbReference type="Proteomes" id="UP000035086"/>
    </source>
</evidence>
<dbReference type="Proteomes" id="UP000254589">
    <property type="component" value="Unassembled WGS sequence"/>
</dbReference>
<dbReference type="AlphaFoldDB" id="A0AAJ4ZCC4"/>
<dbReference type="KEGG" id="ppul:RO07_25160"/>
<evidence type="ECO:0000313" key="4">
    <source>
        <dbReference type="Proteomes" id="UP000254589"/>
    </source>
</evidence>
<sequence length="193" mass="20789">MNTTPSTAPVRAIAAHRSASLFNRLFRSRRPICLAAALALPLVTVGCAALGDWQVFSPAPYTRPAPVVVGPAVPVAPVAPAPAIVGPATPLPPVPVAPAVLGPAVPVAPVAPVAPVRPAPVIVTPAPPLVVAPPLHRRRDTRGPDHFLTQECYLRRGGCYTTESGYVPEYRFNPYTGTWDWVEKWEYRYRRKR</sequence>
<keyword evidence="3" id="KW-1185">Reference proteome</keyword>
<reference evidence="3" key="1">
    <citation type="submission" date="2014-12" db="EMBL/GenBank/DDBJ databases">
        <title>Complete Genome Sequencing of Pandoraea pulmonicola DSM 16583.</title>
        <authorList>
            <person name="Chan K.-G."/>
        </authorList>
    </citation>
    <scope>NUCLEOTIDE SEQUENCE [LARGE SCALE GENOMIC DNA]</scope>
    <source>
        <strain evidence="3">DSM 16583</strain>
    </source>
</reference>
<evidence type="ECO:0000313" key="1">
    <source>
        <dbReference type="EMBL" id="APD13298.1"/>
    </source>
</evidence>
<dbReference type="EMBL" id="UGSJ01000001">
    <property type="protein sequence ID" value="SUA90656.1"/>
    <property type="molecule type" value="Genomic_DNA"/>
</dbReference>
<proteinExistence type="predicted"/>
<dbReference type="Proteomes" id="UP000035086">
    <property type="component" value="Chromosome"/>
</dbReference>
<name>A0AAJ4ZCC4_PANPU</name>